<dbReference type="PRINTS" id="PR00344">
    <property type="entry name" value="BCTRLSENSOR"/>
</dbReference>
<dbReference type="InterPro" id="IPR013767">
    <property type="entry name" value="PAS_fold"/>
</dbReference>
<keyword evidence="3" id="KW-0597">Phosphoprotein</keyword>
<comment type="caution">
    <text evidence="12">The sequence shown here is derived from an EMBL/GenBank/DDBJ whole genome shotgun (WGS) entry which is preliminary data.</text>
</comment>
<dbReference type="Proteomes" id="UP000541810">
    <property type="component" value="Unassembled WGS sequence"/>
</dbReference>
<dbReference type="GO" id="GO:0000155">
    <property type="term" value="F:phosphorelay sensor kinase activity"/>
    <property type="evidence" value="ECO:0007669"/>
    <property type="project" value="InterPro"/>
</dbReference>
<comment type="catalytic activity">
    <reaction evidence="1">
        <text>ATP + protein L-histidine = ADP + protein N-phospho-L-histidine.</text>
        <dbReference type="EC" id="2.7.13.3"/>
    </reaction>
</comment>
<dbReference type="Pfam" id="PF02518">
    <property type="entry name" value="HATPase_c"/>
    <property type="match status" value="1"/>
</dbReference>
<dbReference type="CDD" id="cd00130">
    <property type="entry name" value="PAS"/>
    <property type="match status" value="1"/>
</dbReference>
<dbReference type="InterPro" id="IPR005467">
    <property type="entry name" value="His_kinase_dom"/>
</dbReference>
<dbReference type="PANTHER" id="PTHR43065">
    <property type="entry name" value="SENSOR HISTIDINE KINASE"/>
    <property type="match status" value="1"/>
</dbReference>
<dbReference type="RefSeq" id="WP_184677829.1">
    <property type="nucleotide sequence ID" value="NZ_JACHGY010000001.1"/>
</dbReference>
<dbReference type="Pfam" id="PF00512">
    <property type="entry name" value="HisKA"/>
    <property type="match status" value="1"/>
</dbReference>
<evidence type="ECO:0000259" key="10">
    <source>
        <dbReference type="PROSITE" id="PS50109"/>
    </source>
</evidence>
<feature type="domain" description="Histidine kinase" evidence="10">
    <location>
        <begin position="175"/>
        <end position="391"/>
    </location>
</feature>
<evidence type="ECO:0000256" key="2">
    <source>
        <dbReference type="ARBA" id="ARBA00012438"/>
    </source>
</evidence>
<sequence>MSHDADETRQGRSQPPSDSDPGNGSPSFGAGPSTDLMVRLVQASPVPMILSEIESGRVVSANHQMESILGYPAKELTGEISPNLYYNPEDRRAIVKLIREKGAVQDRELWSRRKDGSPVRIILSSQRVLCDGVELLITGFNDLTELTEAQSEVQRHQEELAHVTRLNMLGEMASGLAHELNQPLSAIANYAAGLTKRMENRRPDPELIRDTLGRINEQAQRGGEMIKRLRSMIAKRPTKAETVTLNTLAKNVLDLCNQQLMEHRVVVELHLESEASPVKVDPIQIEQIIMNFIRNAIDAMDETPPAERRIELTTRPAGEKQVAVAVRDHGKRLTQDQLDSVFDPFYTTKEKGMGMGLAISESIAMAHGGGLTAQAHPDRGATFTLTLPVYTPTAS</sequence>
<evidence type="ECO:0000256" key="5">
    <source>
        <dbReference type="ARBA" id="ARBA00022741"/>
    </source>
</evidence>
<evidence type="ECO:0000256" key="3">
    <source>
        <dbReference type="ARBA" id="ARBA00022553"/>
    </source>
</evidence>
<dbReference type="InterPro" id="IPR003661">
    <property type="entry name" value="HisK_dim/P_dom"/>
</dbReference>
<protein>
    <recommendedName>
        <fullName evidence="2">histidine kinase</fullName>
        <ecNumber evidence="2">2.7.13.3</ecNumber>
    </recommendedName>
</protein>
<organism evidence="12 13">
    <name type="scientific">Algisphaera agarilytica</name>
    <dbReference type="NCBI Taxonomy" id="1385975"/>
    <lineage>
        <taxon>Bacteria</taxon>
        <taxon>Pseudomonadati</taxon>
        <taxon>Planctomycetota</taxon>
        <taxon>Phycisphaerae</taxon>
        <taxon>Phycisphaerales</taxon>
        <taxon>Phycisphaeraceae</taxon>
        <taxon>Algisphaera</taxon>
    </lineage>
</organism>
<dbReference type="CDD" id="cd00082">
    <property type="entry name" value="HisKA"/>
    <property type="match status" value="1"/>
</dbReference>
<feature type="region of interest" description="Disordered" evidence="9">
    <location>
        <begin position="1"/>
        <end position="33"/>
    </location>
</feature>
<accession>A0A7X0LLT5</accession>
<dbReference type="InterPro" id="IPR004358">
    <property type="entry name" value="Sig_transdc_His_kin-like_C"/>
</dbReference>
<dbReference type="SUPFAM" id="SSF55874">
    <property type="entry name" value="ATPase domain of HSP90 chaperone/DNA topoisomerase II/histidine kinase"/>
    <property type="match status" value="1"/>
</dbReference>
<dbReference type="SUPFAM" id="SSF47384">
    <property type="entry name" value="Homodimeric domain of signal transducing histidine kinase"/>
    <property type="match status" value="1"/>
</dbReference>
<proteinExistence type="predicted"/>
<dbReference type="SMART" id="SM00387">
    <property type="entry name" value="HATPase_c"/>
    <property type="match status" value="1"/>
</dbReference>
<dbReference type="GO" id="GO:0005524">
    <property type="term" value="F:ATP binding"/>
    <property type="evidence" value="ECO:0007669"/>
    <property type="project" value="UniProtKB-KW"/>
</dbReference>
<evidence type="ECO:0000313" key="13">
    <source>
        <dbReference type="Proteomes" id="UP000541810"/>
    </source>
</evidence>
<dbReference type="InterPro" id="IPR035965">
    <property type="entry name" value="PAS-like_dom_sf"/>
</dbReference>
<keyword evidence="7" id="KW-0067">ATP-binding</keyword>
<evidence type="ECO:0000313" key="12">
    <source>
        <dbReference type="EMBL" id="MBB6430308.1"/>
    </source>
</evidence>
<keyword evidence="8" id="KW-0902">Two-component regulatory system</keyword>
<dbReference type="NCBIfam" id="TIGR00229">
    <property type="entry name" value="sensory_box"/>
    <property type="match status" value="1"/>
</dbReference>
<name>A0A7X0LLT5_9BACT</name>
<dbReference type="SMART" id="SM00091">
    <property type="entry name" value="PAS"/>
    <property type="match status" value="1"/>
</dbReference>
<keyword evidence="5" id="KW-0547">Nucleotide-binding</keyword>
<dbReference type="SUPFAM" id="SSF55785">
    <property type="entry name" value="PYP-like sensor domain (PAS domain)"/>
    <property type="match status" value="1"/>
</dbReference>
<evidence type="ECO:0000256" key="8">
    <source>
        <dbReference type="ARBA" id="ARBA00023012"/>
    </source>
</evidence>
<dbReference type="Gene3D" id="3.30.450.20">
    <property type="entry name" value="PAS domain"/>
    <property type="match status" value="1"/>
</dbReference>
<gene>
    <name evidence="12" type="ORF">HNQ40_002114</name>
</gene>
<dbReference type="Gene3D" id="1.10.287.130">
    <property type="match status" value="1"/>
</dbReference>
<dbReference type="InterPro" id="IPR000014">
    <property type="entry name" value="PAS"/>
</dbReference>
<feature type="domain" description="PAS" evidence="11">
    <location>
        <begin position="33"/>
        <end position="100"/>
    </location>
</feature>
<dbReference type="AlphaFoldDB" id="A0A7X0LLT5"/>
<dbReference type="EMBL" id="JACHGY010000001">
    <property type="protein sequence ID" value="MBB6430308.1"/>
    <property type="molecule type" value="Genomic_DNA"/>
</dbReference>
<evidence type="ECO:0000256" key="1">
    <source>
        <dbReference type="ARBA" id="ARBA00000085"/>
    </source>
</evidence>
<dbReference type="InterPro" id="IPR036097">
    <property type="entry name" value="HisK_dim/P_sf"/>
</dbReference>
<feature type="compositionally biased region" description="Low complexity" evidence="9">
    <location>
        <begin position="15"/>
        <end position="27"/>
    </location>
</feature>
<dbReference type="Gene3D" id="3.30.565.10">
    <property type="entry name" value="Histidine kinase-like ATPase, C-terminal domain"/>
    <property type="match status" value="1"/>
</dbReference>
<feature type="compositionally biased region" description="Basic and acidic residues" evidence="9">
    <location>
        <begin position="1"/>
        <end position="10"/>
    </location>
</feature>
<evidence type="ECO:0000256" key="9">
    <source>
        <dbReference type="SAM" id="MobiDB-lite"/>
    </source>
</evidence>
<dbReference type="PROSITE" id="PS50112">
    <property type="entry name" value="PAS"/>
    <property type="match status" value="1"/>
</dbReference>
<keyword evidence="13" id="KW-1185">Reference proteome</keyword>
<keyword evidence="4" id="KW-0808">Transferase</keyword>
<dbReference type="InterPro" id="IPR036890">
    <property type="entry name" value="HATPase_C_sf"/>
</dbReference>
<evidence type="ECO:0000259" key="11">
    <source>
        <dbReference type="PROSITE" id="PS50112"/>
    </source>
</evidence>
<dbReference type="PROSITE" id="PS50109">
    <property type="entry name" value="HIS_KIN"/>
    <property type="match status" value="1"/>
</dbReference>
<dbReference type="Pfam" id="PF00989">
    <property type="entry name" value="PAS"/>
    <property type="match status" value="1"/>
</dbReference>
<reference evidence="12 13" key="1">
    <citation type="submission" date="2020-08" db="EMBL/GenBank/DDBJ databases">
        <title>Genomic Encyclopedia of Type Strains, Phase IV (KMG-IV): sequencing the most valuable type-strain genomes for metagenomic binning, comparative biology and taxonomic classification.</title>
        <authorList>
            <person name="Goeker M."/>
        </authorList>
    </citation>
    <scope>NUCLEOTIDE SEQUENCE [LARGE SCALE GENOMIC DNA]</scope>
    <source>
        <strain evidence="12 13">DSM 103725</strain>
    </source>
</reference>
<evidence type="ECO:0000256" key="7">
    <source>
        <dbReference type="ARBA" id="ARBA00022840"/>
    </source>
</evidence>
<dbReference type="SMART" id="SM00388">
    <property type="entry name" value="HisKA"/>
    <property type="match status" value="1"/>
</dbReference>
<evidence type="ECO:0000256" key="4">
    <source>
        <dbReference type="ARBA" id="ARBA00022679"/>
    </source>
</evidence>
<dbReference type="EC" id="2.7.13.3" evidence="2"/>
<keyword evidence="6" id="KW-0418">Kinase</keyword>
<dbReference type="PANTHER" id="PTHR43065:SF10">
    <property type="entry name" value="PEROXIDE STRESS-ACTIVATED HISTIDINE KINASE MAK3"/>
    <property type="match status" value="1"/>
</dbReference>
<dbReference type="InterPro" id="IPR003594">
    <property type="entry name" value="HATPase_dom"/>
</dbReference>
<evidence type="ECO:0000256" key="6">
    <source>
        <dbReference type="ARBA" id="ARBA00022777"/>
    </source>
</evidence>